<evidence type="ECO:0000313" key="2">
    <source>
        <dbReference type="Proteomes" id="UP000054097"/>
    </source>
</evidence>
<gene>
    <name evidence="1" type="ORF">M408DRAFT_26868</name>
</gene>
<reference evidence="1 2" key="1">
    <citation type="submission" date="2014-04" db="EMBL/GenBank/DDBJ databases">
        <authorList>
            <consortium name="DOE Joint Genome Institute"/>
            <person name="Kuo A."/>
            <person name="Zuccaro A."/>
            <person name="Kohler A."/>
            <person name="Nagy L.G."/>
            <person name="Floudas D."/>
            <person name="Copeland A."/>
            <person name="Barry K.W."/>
            <person name="Cichocki N."/>
            <person name="Veneault-Fourrey C."/>
            <person name="LaButti K."/>
            <person name="Lindquist E.A."/>
            <person name="Lipzen A."/>
            <person name="Lundell T."/>
            <person name="Morin E."/>
            <person name="Murat C."/>
            <person name="Sun H."/>
            <person name="Tunlid A."/>
            <person name="Henrissat B."/>
            <person name="Grigoriev I.V."/>
            <person name="Hibbett D.S."/>
            <person name="Martin F."/>
            <person name="Nordberg H.P."/>
            <person name="Cantor M.N."/>
            <person name="Hua S.X."/>
        </authorList>
    </citation>
    <scope>NUCLEOTIDE SEQUENCE [LARGE SCALE GENOMIC DNA]</scope>
    <source>
        <strain evidence="1 2">MAFF 305830</strain>
    </source>
</reference>
<evidence type="ECO:0000313" key="1">
    <source>
        <dbReference type="EMBL" id="KIM24573.1"/>
    </source>
</evidence>
<dbReference type="Proteomes" id="UP000054097">
    <property type="component" value="Unassembled WGS sequence"/>
</dbReference>
<dbReference type="OrthoDB" id="3041043at2759"/>
<proteinExistence type="predicted"/>
<name>A0A0C2WDM5_SERVB</name>
<protein>
    <submittedName>
        <fullName evidence="1">Uncharacterized protein</fullName>
    </submittedName>
</protein>
<dbReference type="AlphaFoldDB" id="A0A0C2WDM5"/>
<organism evidence="1 2">
    <name type="scientific">Serendipita vermifera MAFF 305830</name>
    <dbReference type="NCBI Taxonomy" id="933852"/>
    <lineage>
        <taxon>Eukaryota</taxon>
        <taxon>Fungi</taxon>
        <taxon>Dikarya</taxon>
        <taxon>Basidiomycota</taxon>
        <taxon>Agaricomycotina</taxon>
        <taxon>Agaricomycetes</taxon>
        <taxon>Sebacinales</taxon>
        <taxon>Serendipitaceae</taxon>
        <taxon>Serendipita</taxon>
    </lineage>
</organism>
<reference evidence="2" key="2">
    <citation type="submission" date="2015-01" db="EMBL/GenBank/DDBJ databases">
        <title>Evolutionary Origins and Diversification of the Mycorrhizal Mutualists.</title>
        <authorList>
            <consortium name="DOE Joint Genome Institute"/>
            <consortium name="Mycorrhizal Genomics Consortium"/>
            <person name="Kohler A."/>
            <person name="Kuo A."/>
            <person name="Nagy L.G."/>
            <person name="Floudas D."/>
            <person name="Copeland A."/>
            <person name="Barry K.W."/>
            <person name="Cichocki N."/>
            <person name="Veneault-Fourrey C."/>
            <person name="LaButti K."/>
            <person name="Lindquist E.A."/>
            <person name="Lipzen A."/>
            <person name="Lundell T."/>
            <person name="Morin E."/>
            <person name="Murat C."/>
            <person name="Riley R."/>
            <person name="Ohm R."/>
            <person name="Sun H."/>
            <person name="Tunlid A."/>
            <person name="Henrissat B."/>
            <person name="Grigoriev I.V."/>
            <person name="Hibbett D.S."/>
            <person name="Martin F."/>
        </authorList>
    </citation>
    <scope>NUCLEOTIDE SEQUENCE [LARGE SCALE GENOMIC DNA]</scope>
    <source>
        <strain evidence="2">MAFF 305830</strain>
    </source>
</reference>
<dbReference type="HOGENOM" id="CLU_036419_2_1_1"/>
<sequence>MANSTETASSTILIVLSHSTIVDTLYCHLSVADMLSLRLVCSVVHGAVHGWLPSVYNVENHLAHFFDDPLSFRILQARTGTIVSGSNALQFFERSYYPNSDLDLYVPCRHTYHVAKWLVTNDYNPVFTEKQRNILQGTTFASLLEQISRRRISRYHGQPLPGEAEYGHSAMEDVFTFVHQSNPDLKVQMIVIDPRSTPIAAVLHFHSTLVMNFITWDRAYSLFPSATFLHRSCLTFGDVDKEPRLHDIYHKYWARGFRIPAQPFLTTEIAKLFKWGVRTIDDRHSWVIKLNTQELLAAINQDDTAFTPPPTHQTAGFTLLNRGGVWHGRGDLRRNPDHTKYRDRQAAIYYRELYSPALKSALTLPYTDPQKTDPFFHIWSVVQAQEAFEKNQAKLADPEVDLSETTNPDEIRDWKYWDKEVLDSVRSKIGRAAFYVEVEPLD</sequence>
<keyword evidence="2" id="KW-1185">Reference proteome</keyword>
<accession>A0A0C2WDM5</accession>
<dbReference type="STRING" id="933852.A0A0C2WDM5"/>
<dbReference type="EMBL" id="KN824322">
    <property type="protein sequence ID" value="KIM24573.1"/>
    <property type="molecule type" value="Genomic_DNA"/>
</dbReference>